<dbReference type="Proteomes" id="UP001243009">
    <property type="component" value="Unassembled WGS sequence"/>
</dbReference>
<comment type="caution">
    <text evidence="1">The sequence shown here is derived from an EMBL/GenBank/DDBJ whole genome shotgun (WGS) entry which is preliminary data.</text>
</comment>
<evidence type="ECO:0000313" key="1">
    <source>
        <dbReference type="EMBL" id="MDO9712420.1"/>
    </source>
</evidence>
<sequence length="115" mass="11909">MPIGIAAAVPALFHSFISGIGERAAPTDLARLRPGLTLALRRAGRPQRGFSIEVILPEGAPLGWLPREDEAALEALGLAPDAATVRVAGIVPAFQRPRVHIEIAGPAMPAVVPAA</sequence>
<keyword evidence="2" id="KW-1185">Reference proteome</keyword>
<accession>A0ABT9E8A2</accession>
<name>A0ABT9E8A2_9PROT</name>
<proteinExistence type="predicted"/>
<dbReference type="RefSeq" id="WP_305107275.1">
    <property type="nucleotide sequence ID" value="NZ_JAUTWS010000047.1"/>
</dbReference>
<gene>
    <name evidence="1" type="ORF">Q7A36_29025</name>
</gene>
<dbReference type="EMBL" id="JAUTWS010000047">
    <property type="protein sequence ID" value="MDO9712420.1"/>
    <property type="molecule type" value="Genomic_DNA"/>
</dbReference>
<organism evidence="1 2">
    <name type="scientific">Paracraurococcus lichenis</name>
    <dbReference type="NCBI Taxonomy" id="3064888"/>
    <lineage>
        <taxon>Bacteria</taxon>
        <taxon>Pseudomonadati</taxon>
        <taxon>Pseudomonadota</taxon>
        <taxon>Alphaproteobacteria</taxon>
        <taxon>Acetobacterales</taxon>
        <taxon>Roseomonadaceae</taxon>
        <taxon>Paracraurococcus</taxon>
    </lineage>
</organism>
<reference evidence="1 2" key="1">
    <citation type="submission" date="2023-08" db="EMBL/GenBank/DDBJ databases">
        <title>The draft genome sequence of Paracraurococcus sp. LOR1-02.</title>
        <authorList>
            <person name="Kingkaew E."/>
            <person name="Tanasupawat S."/>
        </authorList>
    </citation>
    <scope>NUCLEOTIDE SEQUENCE [LARGE SCALE GENOMIC DNA]</scope>
    <source>
        <strain evidence="1 2">LOR1-02</strain>
    </source>
</reference>
<evidence type="ECO:0000313" key="2">
    <source>
        <dbReference type="Proteomes" id="UP001243009"/>
    </source>
</evidence>
<protein>
    <recommendedName>
        <fullName evidence="3">HIRAN domain-containing protein</fullName>
    </recommendedName>
</protein>
<evidence type="ECO:0008006" key="3">
    <source>
        <dbReference type="Google" id="ProtNLM"/>
    </source>
</evidence>